<proteinExistence type="predicted"/>
<evidence type="ECO:0000256" key="1">
    <source>
        <dbReference type="SAM" id="MobiDB-lite"/>
    </source>
</evidence>
<feature type="region of interest" description="Disordered" evidence="1">
    <location>
        <begin position="187"/>
        <end position="241"/>
    </location>
</feature>
<dbReference type="EMBL" id="LVCJ01000003">
    <property type="protein sequence ID" value="OAL39792.1"/>
    <property type="molecule type" value="Genomic_DNA"/>
</dbReference>
<feature type="compositionally biased region" description="Basic and acidic residues" evidence="1">
    <location>
        <begin position="187"/>
        <end position="211"/>
    </location>
</feature>
<dbReference type="Proteomes" id="UP000185904">
    <property type="component" value="Unassembled WGS sequence"/>
</dbReference>
<protein>
    <submittedName>
        <fullName evidence="2">Uncharacterized protein</fullName>
    </submittedName>
</protein>
<dbReference type="OrthoDB" id="4154923at2759"/>
<keyword evidence="3" id="KW-1185">Reference proteome</keyword>
<organism evidence="2 3">
    <name type="scientific">Fonsecaea nubica</name>
    <dbReference type="NCBI Taxonomy" id="856822"/>
    <lineage>
        <taxon>Eukaryota</taxon>
        <taxon>Fungi</taxon>
        <taxon>Dikarya</taxon>
        <taxon>Ascomycota</taxon>
        <taxon>Pezizomycotina</taxon>
        <taxon>Eurotiomycetes</taxon>
        <taxon>Chaetothyriomycetidae</taxon>
        <taxon>Chaetothyriales</taxon>
        <taxon>Herpotrichiellaceae</taxon>
        <taxon>Fonsecaea</taxon>
    </lineage>
</organism>
<sequence length="241" mass="27184">MHFDHRLRPDRYADEHLSDDELQKPLGTRSDHRSRPASKQEFCEKEESRSTRDMGIDVSVNGVGKWVEVPNGEINVADIDCIIISQQLALDLVRSPQQYEEKLKPLERPHTVNIDGGMVQCHGKLRAVWRWVGGPYSHEADLFVTSELNGRCKFLLPPLQERSSEVIPSLKPLYSVVLTDEEVKRQKEHNDQANTAHHDVVEASSKRKSEKFAALIKGNENTQGQQHQGQSSSAQSVGTTT</sequence>
<feature type="compositionally biased region" description="Basic and acidic residues" evidence="1">
    <location>
        <begin position="1"/>
        <end position="34"/>
    </location>
</feature>
<feature type="region of interest" description="Disordered" evidence="1">
    <location>
        <begin position="1"/>
        <end position="50"/>
    </location>
</feature>
<name>A0A178DDQ5_9EURO</name>
<evidence type="ECO:0000313" key="2">
    <source>
        <dbReference type="EMBL" id="OAL39792.1"/>
    </source>
</evidence>
<gene>
    <name evidence="2" type="ORF">AYO20_00704</name>
</gene>
<feature type="compositionally biased region" description="Low complexity" evidence="1">
    <location>
        <begin position="222"/>
        <end position="241"/>
    </location>
</feature>
<comment type="caution">
    <text evidence="2">The sequence shown here is derived from an EMBL/GenBank/DDBJ whole genome shotgun (WGS) entry which is preliminary data.</text>
</comment>
<dbReference type="AlphaFoldDB" id="A0A178DDQ5"/>
<reference evidence="2 3" key="1">
    <citation type="submission" date="2016-03" db="EMBL/GenBank/DDBJ databases">
        <title>The draft genome sequence of Fonsecaea nubica causative agent of cutaneous subcutaneous infection in human host.</title>
        <authorList>
            <person name="Costa F."/>
            <person name="Sybren D.H."/>
            <person name="Raittz R.T."/>
            <person name="Weiss V.A."/>
            <person name="Leao A.C."/>
            <person name="Gomes R."/>
            <person name="De Souza E.M."/>
            <person name="Pedrosa F.O."/>
            <person name="Steffens M.B."/>
            <person name="Bombassaro A."/>
            <person name="Tadra-Sfeir M.Z."/>
            <person name="Moreno L.F."/>
            <person name="Najafzadeh M.J."/>
            <person name="Felipe M.S."/>
            <person name="Teixeira M."/>
            <person name="Sun J."/>
            <person name="Xi L."/>
            <person name="Castro M.A."/>
            <person name="Vicente V.A."/>
        </authorList>
    </citation>
    <scope>NUCLEOTIDE SEQUENCE [LARGE SCALE GENOMIC DNA]</scope>
    <source>
        <strain evidence="2 3">CBS 269.64</strain>
    </source>
</reference>
<evidence type="ECO:0000313" key="3">
    <source>
        <dbReference type="Proteomes" id="UP000185904"/>
    </source>
</evidence>
<dbReference type="RefSeq" id="XP_022504804.1">
    <property type="nucleotide sequence ID" value="XM_022639013.1"/>
</dbReference>
<feature type="compositionally biased region" description="Basic and acidic residues" evidence="1">
    <location>
        <begin position="41"/>
        <end position="50"/>
    </location>
</feature>
<dbReference type="GeneID" id="34584130"/>
<accession>A0A178DDQ5</accession>